<protein>
    <submittedName>
        <fullName evidence="2">L-seryl-tRNA(Sec) kinase isoform X2</fullName>
    </submittedName>
</protein>
<reference evidence="2" key="1">
    <citation type="submission" date="2025-08" db="UniProtKB">
        <authorList>
            <consortium name="RefSeq"/>
        </authorList>
    </citation>
    <scope>IDENTIFICATION</scope>
</reference>
<dbReference type="Proteomes" id="UP000694863">
    <property type="component" value="Unplaced"/>
</dbReference>
<evidence type="ECO:0000313" key="1">
    <source>
        <dbReference type="Proteomes" id="UP000694863"/>
    </source>
</evidence>
<evidence type="ECO:0000313" key="2">
    <source>
        <dbReference type="RefSeq" id="XP_045147421.1"/>
    </source>
</evidence>
<keyword evidence="2" id="KW-0808">Transferase</keyword>
<gene>
    <name evidence="2" type="primary">PSTK</name>
</gene>
<dbReference type="RefSeq" id="XP_045147421.1">
    <property type="nucleotide sequence ID" value="XM_045291486.1"/>
</dbReference>
<keyword evidence="2" id="KW-0418">Kinase</keyword>
<accession>A0AC55D6R3</accession>
<name>A0AC55D6R3_ECHTE</name>
<proteinExistence type="predicted"/>
<organism evidence="1 2">
    <name type="scientific">Echinops telfairi</name>
    <name type="common">Lesser hedgehog tenrec</name>
    <dbReference type="NCBI Taxonomy" id="9371"/>
    <lineage>
        <taxon>Eukaryota</taxon>
        <taxon>Metazoa</taxon>
        <taxon>Chordata</taxon>
        <taxon>Craniata</taxon>
        <taxon>Vertebrata</taxon>
        <taxon>Euteleostomi</taxon>
        <taxon>Mammalia</taxon>
        <taxon>Eutheria</taxon>
        <taxon>Afrotheria</taxon>
        <taxon>Tenrecidae</taxon>
        <taxon>Tenrecinae</taxon>
        <taxon>Echinops</taxon>
    </lineage>
</organism>
<sequence>MDCFLVAIINSCPMPAPPNKTEALWERFVTTLKDQDLLSLPVMEAQSCYLLTRRAFSRSLVLVLDDNFYYQSMRYEVYQLARKYSLGFCQLFIDCPLETCLQRNGQRPRALPPRIIHLMLRKIEKPNPEKNAWERNSLIIQSPACSSEASLEVADFFLAALENPVRNVEDNWGQKVN</sequence>
<keyword evidence="1" id="KW-1185">Reference proteome</keyword>